<keyword evidence="3" id="KW-0813">Transport</keyword>
<evidence type="ECO:0000256" key="4">
    <source>
        <dbReference type="ARBA" id="ARBA00022475"/>
    </source>
</evidence>
<evidence type="ECO:0000256" key="3">
    <source>
        <dbReference type="ARBA" id="ARBA00022448"/>
    </source>
</evidence>
<proteinExistence type="inferred from homology"/>
<keyword evidence="4 8" id="KW-1003">Cell membrane</keyword>
<gene>
    <name evidence="9" type="ORF">SKTS_04600</name>
</gene>
<feature type="transmembrane region" description="Helical" evidence="8">
    <location>
        <begin position="69"/>
        <end position="87"/>
    </location>
</feature>
<feature type="transmembrane region" description="Helical" evidence="8">
    <location>
        <begin position="189"/>
        <end position="206"/>
    </location>
</feature>
<feature type="transmembrane region" description="Helical" evidence="8">
    <location>
        <begin position="29"/>
        <end position="48"/>
    </location>
</feature>
<accession>A0A6F8V7D7</accession>
<dbReference type="RefSeq" id="WP_173059768.1">
    <property type="nucleotide sequence ID" value="NZ_AP022853.1"/>
</dbReference>
<evidence type="ECO:0000313" key="9">
    <source>
        <dbReference type="EMBL" id="BCB25574.1"/>
    </source>
</evidence>
<reference evidence="10" key="1">
    <citation type="submission" date="2020-03" db="EMBL/GenBank/DDBJ databases">
        <title>Complete genome sequence of sulfur-oxidizing bacterium skT11.</title>
        <authorList>
            <person name="Kanda M."/>
            <person name="Kojima H."/>
            <person name="Fukui M."/>
        </authorList>
    </citation>
    <scope>NUCLEOTIDE SEQUENCE [LARGE SCALE GENOMIC DNA]</scope>
    <source>
        <strain evidence="10">skT11</strain>
    </source>
</reference>
<dbReference type="Proteomes" id="UP000502260">
    <property type="component" value="Chromosome"/>
</dbReference>
<feature type="transmembrane region" description="Helical" evidence="8">
    <location>
        <begin position="218"/>
        <end position="238"/>
    </location>
</feature>
<keyword evidence="5 8" id="KW-0812">Transmembrane</keyword>
<dbReference type="EMBL" id="AP022853">
    <property type="protein sequence ID" value="BCB25574.1"/>
    <property type="molecule type" value="Genomic_DNA"/>
</dbReference>
<evidence type="ECO:0000256" key="7">
    <source>
        <dbReference type="ARBA" id="ARBA00023136"/>
    </source>
</evidence>
<feature type="transmembrane region" description="Helical" evidence="8">
    <location>
        <begin position="93"/>
        <end position="110"/>
    </location>
</feature>
<comment type="similarity">
    <text evidence="2 8">Belongs to the 4-toluene sulfonate uptake permease (TSUP) (TC 2.A.102) family.</text>
</comment>
<keyword evidence="7 8" id="KW-0472">Membrane</keyword>
<dbReference type="InterPro" id="IPR002781">
    <property type="entry name" value="TM_pro_TauE-like"/>
</dbReference>
<evidence type="ECO:0000256" key="2">
    <source>
        <dbReference type="ARBA" id="ARBA00009142"/>
    </source>
</evidence>
<dbReference type="KEGG" id="slac:SKTS_04600"/>
<keyword evidence="6 8" id="KW-1133">Transmembrane helix</keyword>
<keyword evidence="10" id="KW-1185">Reference proteome</keyword>
<dbReference type="Pfam" id="PF01925">
    <property type="entry name" value="TauE"/>
    <property type="match status" value="1"/>
</dbReference>
<protein>
    <recommendedName>
        <fullName evidence="8">Probable membrane transporter protein</fullName>
    </recommendedName>
</protein>
<evidence type="ECO:0000256" key="8">
    <source>
        <dbReference type="RuleBase" id="RU363041"/>
    </source>
</evidence>
<dbReference type="InterPro" id="IPR052017">
    <property type="entry name" value="TSUP"/>
</dbReference>
<sequence>MIAAPLILALAYFIRGISGFGSGLIAVPLLAHFLPLQFVVPFILLLDFSASLVMGRNARQHVNWQEIKPLLPFSLIGVGLGVALLIHLPKEPLLLGLGLFVMAFGVRNILNLHNEKPISQWWAIPAGLTGGTVGALFGTGGPPYIVYLSHRLRDKSELRATFSGLFTIDGGSRLVAFLVTGLLLQPGLLLAYLGALPIVALGLKLGHKVHLGMSNQQMLRLIGALLLGSGVSLVWKAWG</sequence>
<evidence type="ECO:0000313" key="10">
    <source>
        <dbReference type="Proteomes" id="UP000502260"/>
    </source>
</evidence>
<organism evidence="9 10">
    <name type="scientific">Sulfurimicrobium lacus</name>
    <dbReference type="NCBI Taxonomy" id="2715678"/>
    <lineage>
        <taxon>Bacteria</taxon>
        <taxon>Pseudomonadati</taxon>
        <taxon>Pseudomonadota</taxon>
        <taxon>Betaproteobacteria</taxon>
        <taxon>Nitrosomonadales</taxon>
        <taxon>Sulfuricellaceae</taxon>
        <taxon>Sulfurimicrobium</taxon>
    </lineage>
</organism>
<dbReference type="PANTHER" id="PTHR30269">
    <property type="entry name" value="TRANSMEMBRANE PROTEIN YFCA"/>
    <property type="match status" value="1"/>
</dbReference>
<evidence type="ECO:0000256" key="6">
    <source>
        <dbReference type="ARBA" id="ARBA00022989"/>
    </source>
</evidence>
<name>A0A6F8V7D7_9PROT</name>
<dbReference type="PANTHER" id="PTHR30269:SF32">
    <property type="entry name" value="MEMBRANE TRANSPORTER PROTEIN-RELATED"/>
    <property type="match status" value="1"/>
</dbReference>
<evidence type="ECO:0000256" key="1">
    <source>
        <dbReference type="ARBA" id="ARBA00004651"/>
    </source>
</evidence>
<dbReference type="AlphaFoldDB" id="A0A6F8V7D7"/>
<evidence type="ECO:0000256" key="5">
    <source>
        <dbReference type="ARBA" id="ARBA00022692"/>
    </source>
</evidence>
<dbReference type="GO" id="GO:0005886">
    <property type="term" value="C:plasma membrane"/>
    <property type="evidence" value="ECO:0007669"/>
    <property type="project" value="UniProtKB-SubCell"/>
</dbReference>
<comment type="subcellular location">
    <subcellularLocation>
        <location evidence="1 8">Cell membrane</location>
        <topology evidence="1 8">Multi-pass membrane protein</topology>
    </subcellularLocation>
</comment>